<dbReference type="Proteomes" id="UP000305792">
    <property type="component" value="Unassembled WGS sequence"/>
</dbReference>
<evidence type="ECO:0000256" key="4">
    <source>
        <dbReference type="ARBA" id="ARBA00022553"/>
    </source>
</evidence>
<dbReference type="InterPro" id="IPR018201">
    <property type="entry name" value="Ketoacyl_synth_AS"/>
</dbReference>
<dbReference type="SUPFAM" id="SSF53901">
    <property type="entry name" value="Thiolase-like"/>
    <property type="match status" value="1"/>
</dbReference>
<evidence type="ECO:0000256" key="5">
    <source>
        <dbReference type="ARBA" id="ARBA00022679"/>
    </source>
</evidence>
<proteinExistence type="inferred from homology"/>
<organism evidence="9 10">
    <name type="scientific">Glycomyces paridis</name>
    <dbReference type="NCBI Taxonomy" id="2126555"/>
    <lineage>
        <taxon>Bacteria</taxon>
        <taxon>Bacillati</taxon>
        <taxon>Actinomycetota</taxon>
        <taxon>Actinomycetes</taxon>
        <taxon>Glycomycetales</taxon>
        <taxon>Glycomycetaceae</taxon>
        <taxon>Glycomyces</taxon>
    </lineage>
</organism>
<keyword evidence="4" id="KW-0597">Phosphoprotein</keyword>
<comment type="similarity">
    <text evidence="7">Belongs to the thiolase-like superfamily. Beta-ketoacyl-ACP synthases family.</text>
</comment>
<dbReference type="InterPro" id="IPR014030">
    <property type="entry name" value="Ketoacyl_synth_N"/>
</dbReference>
<dbReference type="GO" id="GO:0071770">
    <property type="term" value="P:DIM/DIP cell wall layer assembly"/>
    <property type="evidence" value="ECO:0007669"/>
    <property type="project" value="TreeGrafter"/>
</dbReference>
<keyword evidence="2" id="KW-0596">Phosphopantetheine</keyword>
<dbReference type="InterPro" id="IPR050091">
    <property type="entry name" value="PKS_NRPS_Biosynth_Enz"/>
</dbReference>
<accession>A0A4S8PFE1</accession>
<evidence type="ECO:0000256" key="3">
    <source>
        <dbReference type="ARBA" id="ARBA00022490"/>
    </source>
</evidence>
<evidence type="ECO:0000256" key="7">
    <source>
        <dbReference type="RuleBase" id="RU003694"/>
    </source>
</evidence>
<dbReference type="InterPro" id="IPR016039">
    <property type="entry name" value="Thiolase-like"/>
</dbReference>
<dbReference type="Pfam" id="PF02801">
    <property type="entry name" value="Ketoacyl-synt_C"/>
    <property type="match status" value="1"/>
</dbReference>
<dbReference type="InterPro" id="IPR014031">
    <property type="entry name" value="Ketoacyl_synth_C"/>
</dbReference>
<dbReference type="RefSeq" id="WP_136529630.1">
    <property type="nucleotide sequence ID" value="NZ_STGX01000006.1"/>
</dbReference>
<dbReference type="PROSITE" id="PS52004">
    <property type="entry name" value="KS3_2"/>
    <property type="match status" value="1"/>
</dbReference>
<dbReference type="Pfam" id="PF00109">
    <property type="entry name" value="ketoacyl-synt"/>
    <property type="match status" value="1"/>
</dbReference>
<dbReference type="InterPro" id="IPR054514">
    <property type="entry name" value="RhiE-like_linker"/>
</dbReference>
<keyword evidence="6" id="KW-0677">Repeat</keyword>
<keyword evidence="10" id="KW-1185">Reference proteome</keyword>
<dbReference type="GO" id="GO:0004312">
    <property type="term" value="F:fatty acid synthase activity"/>
    <property type="evidence" value="ECO:0007669"/>
    <property type="project" value="TreeGrafter"/>
</dbReference>
<dbReference type="GO" id="GO:0004315">
    <property type="term" value="F:3-oxoacyl-[acyl-carrier-protein] synthase activity"/>
    <property type="evidence" value="ECO:0007669"/>
    <property type="project" value="InterPro"/>
</dbReference>
<dbReference type="GO" id="GO:0006633">
    <property type="term" value="P:fatty acid biosynthetic process"/>
    <property type="evidence" value="ECO:0007669"/>
    <property type="project" value="InterPro"/>
</dbReference>
<evidence type="ECO:0000313" key="10">
    <source>
        <dbReference type="Proteomes" id="UP000305792"/>
    </source>
</evidence>
<evidence type="ECO:0000256" key="6">
    <source>
        <dbReference type="ARBA" id="ARBA00022737"/>
    </source>
</evidence>
<dbReference type="Gene3D" id="3.30.70.3290">
    <property type="match status" value="1"/>
</dbReference>
<dbReference type="OrthoDB" id="9778690at2"/>
<keyword evidence="3" id="KW-0963">Cytoplasm</keyword>
<dbReference type="InterPro" id="IPR020841">
    <property type="entry name" value="PKS_Beta-ketoAc_synthase_dom"/>
</dbReference>
<comment type="caution">
    <text evidence="9">The sequence shown here is derived from an EMBL/GenBank/DDBJ whole genome shotgun (WGS) entry which is preliminary data.</text>
</comment>
<reference evidence="9 10" key="1">
    <citation type="journal article" date="2018" name="Int. J. Syst. Evol. Microbiol.">
        <title>Glycomyces paridis sp. nov., isolated from the medicinal plant Paris polyphylla.</title>
        <authorList>
            <person name="Fang X.M."/>
            <person name="Bai J.L."/>
            <person name="Su J."/>
            <person name="Zhao L.L."/>
            <person name="Liu H.Y."/>
            <person name="Ma B.P."/>
            <person name="Zhang Y.Q."/>
            <person name="Yu L.Y."/>
        </authorList>
    </citation>
    <scope>NUCLEOTIDE SEQUENCE [LARGE SCALE GENOMIC DNA]</scope>
    <source>
        <strain evidence="9 10">CPCC 204357</strain>
    </source>
</reference>
<dbReference type="PROSITE" id="PS00606">
    <property type="entry name" value="KS3_1"/>
    <property type="match status" value="1"/>
</dbReference>
<dbReference type="SMART" id="SM00825">
    <property type="entry name" value="PKS_KS"/>
    <property type="match status" value="1"/>
</dbReference>
<dbReference type="GO" id="GO:0005737">
    <property type="term" value="C:cytoplasm"/>
    <property type="evidence" value="ECO:0007669"/>
    <property type="project" value="TreeGrafter"/>
</dbReference>
<dbReference type="GO" id="GO:0005886">
    <property type="term" value="C:plasma membrane"/>
    <property type="evidence" value="ECO:0007669"/>
    <property type="project" value="TreeGrafter"/>
</dbReference>
<feature type="domain" description="Ketosynthase family 3 (KS3)" evidence="8">
    <location>
        <begin position="30"/>
        <end position="449"/>
    </location>
</feature>
<name>A0A4S8PFE1_9ACTN</name>
<sequence>MSMRAYIDSLRELSRPQLELMLARRRREETEPIAVTGMGCRFPGGIDSPEALWRLVGAGSVLATKGAGPPVDGRGRPRWNLEAPDLAPIAAVLGDGAYLDGVDLFDPGYFGITEAEAPHMDPQQRVLLMAAAEALQDANLTRAGLRGSRVGVYIGSSTVEYQVARFRNGAGPEGITAHSASGAALSGLASRTAVALGLNGPALTVDTACSSALVALHLAVGALRRRECDTAIVGAVHLQLSPWTTAAFAATGALSPTGSARPFAADADGYVRAEGCGVLVLRRESEAGEGAYGLVRGTAVHQHGTRSDLTVPSGAGQLRVIEDALAASGVDPVRVDYVEAQANGLRLAEQVELEALAEVYKGPVRLGSSKANLGYLETASGALGLMKALLALHHDVIPPQPGGGPRSPGIAEHLIVPEEPMSWPGGSDRFAAVNAAGFTGTGAHAVLQGAAAPRPPGAPSGPVPLELSAHSREALAATAARLLDHLERREDWDHAEVCRTLALGRDRKPVRYNAVVAGRHELLDRLAAAVAGRPGEAAATAHEWEEGGRMLRLPPDAFVCEPYWLEECRWR</sequence>
<evidence type="ECO:0000256" key="1">
    <source>
        <dbReference type="ARBA" id="ARBA00004792"/>
    </source>
</evidence>
<keyword evidence="5 7" id="KW-0808">Transferase</keyword>
<protein>
    <submittedName>
        <fullName evidence="9">Polyketide synthase</fullName>
    </submittedName>
</protein>
<dbReference type="PANTHER" id="PTHR43775:SF37">
    <property type="entry name" value="SI:DKEY-61P9.11"/>
    <property type="match status" value="1"/>
</dbReference>
<dbReference type="PANTHER" id="PTHR43775">
    <property type="entry name" value="FATTY ACID SYNTHASE"/>
    <property type="match status" value="1"/>
</dbReference>
<dbReference type="Gene3D" id="3.40.47.10">
    <property type="match status" value="1"/>
</dbReference>
<dbReference type="Pfam" id="PF22336">
    <property type="entry name" value="RhiE-like_linker"/>
    <property type="match status" value="1"/>
</dbReference>
<dbReference type="CDD" id="cd00833">
    <property type="entry name" value="PKS"/>
    <property type="match status" value="1"/>
</dbReference>
<evidence type="ECO:0000313" key="9">
    <source>
        <dbReference type="EMBL" id="THV29137.1"/>
    </source>
</evidence>
<evidence type="ECO:0000259" key="8">
    <source>
        <dbReference type="PROSITE" id="PS52004"/>
    </source>
</evidence>
<comment type="pathway">
    <text evidence="1">Antibiotic biosynthesis.</text>
</comment>
<dbReference type="AlphaFoldDB" id="A0A4S8PFE1"/>
<evidence type="ECO:0000256" key="2">
    <source>
        <dbReference type="ARBA" id="ARBA00022450"/>
    </source>
</evidence>
<dbReference type="EMBL" id="STGX01000006">
    <property type="protein sequence ID" value="THV29137.1"/>
    <property type="molecule type" value="Genomic_DNA"/>
</dbReference>
<gene>
    <name evidence="9" type="ORF">E9998_10385</name>
</gene>